<feature type="domain" description="CBS" evidence="2">
    <location>
        <begin position="198"/>
        <end position="255"/>
    </location>
</feature>
<reference evidence="3 4" key="1">
    <citation type="journal article" date="2001" name="J. Bacteriol.">
        <title>Genome sequence and comparative analysis of the solvent-producing bacterium Clostridium acetobutylicum.</title>
        <authorList>
            <person name="Nolling J."/>
            <person name="Breton G."/>
            <person name="Omelchenko M.V."/>
            <person name="Makarova K.S."/>
            <person name="Zeng Q."/>
            <person name="Gibson R."/>
            <person name="Lee H.M."/>
            <person name="Dubois J."/>
            <person name="Qiu D."/>
            <person name="Hitti J."/>
            <person name="Wolf Y.I."/>
            <person name="Tatusov R.L."/>
            <person name="Sabathe F."/>
            <person name="Doucette-Stamm L."/>
            <person name="Soucaille P."/>
            <person name="Daly M.J."/>
            <person name="Bennett G.N."/>
            <person name="Koonin E.V."/>
            <person name="Smith D.R."/>
        </authorList>
    </citation>
    <scope>NUCLEOTIDE SEQUENCE [LARGE SCALE GENOMIC DNA]</scope>
    <source>
        <strain evidence="4">ATCC 824 / DSM 792 / JCM 1419 / LMG 5710 / VKM B-1787</strain>
    </source>
</reference>
<dbReference type="GO" id="GO:0016020">
    <property type="term" value="C:membrane"/>
    <property type="evidence" value="ECO:0007669"/>
    <property type="project" value="InterPro"/>
</dbReference>
<evidence type="ECO:0000256" key="1">
    <source>
        <dbReference type="PROSITE-ProRule" id="PRU00703"/>
    </source>
</evidence>
<dbReference type="SUPFAM" id="SSF158791">
    <property type="entry name" value="MgtE N-terminal domain-like"/>
    <property type="match status" value="1"/>
</dbReference>
<dbReference type="AlphaFoldDB" id="Q97L78"/>
<dbReference type="PROSITE" id="PS51371">
    <property type="entry name" value="CBS"/>
    <property type="match status" value="2"/>
</dbReference>
<dbReference type="InterPro" id="IPR006669">
    <property type="entry name" value="MgtE_transporter"/>
</dbReference>
<keyword evidence="4" id="KW-1185">Reference proteome</keyword>
<dbReference type="CDD" id="cd04606">
    <property type="entry name" value="CBS_pair_Mg_transporter"/>
    <property type="match status" value="1"/>
</dbReference>
<dbReference type="Gene3D" id="1.25.60.10">
    <property type="entry name" value="MgtE N-terminal domain-like"/>
    <property type="match status" value="1"/>
</dbReference>
<dbReference type="SMR" id="Q97L78"/>
<dbReference type="InterPro" id="IPR006668">
    <property type="entry name" value="Mg_transptr_MgtE_intracell_dom"/>
</dbReference>
<dbReference type="SUPFAM" id="SSF54631">
    <property type="entry name" value="CBS-domain pair"/>
    <property type="match status" value="1"/>
</dbReference>
<evidence type="ECO:0000313" key="4">
    <source>
        <dbReference type="Proteomes" id="UP000000814"/>
    </source>
</evidence>
<dbReference type="InterPro" id="IPR000644">
    <property type="entry name" value="CBS_dom"/>
</dbReference>
<name>Q97L78_CLOAB</name>
<feature type="domain" description="CBS" evidence="2">
    <location>
        <begin position="134"/>
        <end position="197"/>
    </location>
</feature>
<proteinExistence type="predicted"/>
<dbReference type="EMBL" id="AE001437">
    <property type="protein sequence ID" value="AAK78661.1"/>
    <property type="molecule type" value="Genomic_DNA"/>
</dbReference>
<dbReference type="Gene3D" id="3.10.580.10">
    <property type="entry name" value="CBS-domain"/>
    <property type="match status" value="1"/>
</dbReference>
<dbReference type="STRING" id="272562.CA_C0684"/>
<dbReference type="Proteomes" id="UP000000814">
    <property type="component" value="Chromosome"/>
</dbReference>
<dbReference type="SMART" id="SM00116">
    <property type="entry name" value="CBS"/>
    <property type="match status" value="2"/>
</dbReference>
<gene>
    <name evidence="3" type="ordered locus">CA_C0684</name>
</gene>
<dbReference type="PANTHER" id="PTHR43773:SF1">
    <property type="entry name" value="MAGNESIUM TRANSPORTER MGTE"/>
    <property type="match status" value="1"/>
</dbReference>
<dbReference type="Pfam" id="PF00571">
    <property type="entry name" value="CBS"/>
    <property type="match status" value="2"/>
</dbReference>
<dbReference type="Pfam" id="PF03448">
    <property type="entry name" value="MgtE_N"/>
    <property type="match status" value="1"/>
</dbReference>
<dbReference type="PIR" id="B96984">
    <property type="entry name" value="B96984"/>
</dbReference>
<dbReference type="InterPro" id="IPR038076">
    <property type="entry name" value="MgtE_N_sf"/>
</dbReference>
<evidence type="ECO:0000259" key="2">
    <source>
        <dbReference type="PROSITE" id="PS51371"/>
    </source>
</evidence>
<dbReference type="GO" id="GO:0015095">
    <property type="term" value="F:magnesium ion transmembrane transporter activity"/>
    <property type="evidence" value="ECO:0007669"/>
    <property type="project" value="InterPro"/>
</dbReference>
<protein>
    <submittedName>
        <fullName evidence="3">CBS domains</fullName>
    </submittedName>
</protein>
<accession>Q97L78</accession>
<organism evidence="3 4">
    <name type="scientific">Clostridium acetobutylicum (strain ATCC 824 / DSM 792 / JCM 1419 / IAM 19013 / LMG 5710 / NBRC 13948 / NRRL B-527 / VKM B-1787 / 2291 / W)</name>
    <dbReference type="NCBI Taxonomy" id="272562"/>
    <lineage>
        <taxon>Bacteria</taxon>
        <taxon>Bacillati</taxon>
        <taxon>Bacillota</taxon>
        <taxon>Clostridia</taxon>
        <taxon>Eubacteriales</taxon>
        <taxon>Clostridiaceae</taxon>
        <taxon>Clostridium</taxon>
    </lineage>
</organism>
<dbReference type="KEGG" id="cac:CA_C0684"/>
<dbReference type="PANTHER" id="PTHR43773">
    <property type="entry name" value="MAGNESIUM TRANSPORTER MGTE"/>
    <property type="match status" value="1"/>
</dbReference>
<dbReference type="HOGENOM" id="CLU_037408_0_0_9"/>
<dbReference type="eggNOG" id="COG2239">
    <property type="taxonomic scope" value="Bacteria"/>
</dbReference>
<dbReference type="SMART" id="SM00924">
    <property type="entry name" value="MgtE_N"/>
    <property type="match status" value="1"/>
</dbReference>
<dbReference type="InterPro" id="IPR046342">
    <property type="entry name" value="CBS_dom_sf"/>
</dbReference>
<evidence type="ECO:0000313" key="3">
    <source>
        <dbReference type="EMBL" id="AAK78661.1"/>
    </source>
</evidence>
<sequence>MWNDVESLEMVNDNLKLTVPYQKLSTMHPADLADIIEDMDFNYRKKVFESLDENLAADILEEIDPDIQADILESLSDDKKSEVLDSMPIDEIADILDEVDEETAEKILLNMEKEDAEEVRALMGYGEETVGSIMNKDFISFNVNITLNETLDIMREMNPEDEVIYCIYITDNEGKLEGYVSLKDLLFMPPEKKLKDVMNKKIAFVKDSDKLEEAIETSSKYNLISLPVVDNDNKLCGIILVNDLIDEVLLPAWKKKFKKVG</sequence>
<keyword evidence="1" id="KW-0129">CBS domain</keyword>